<feature type="domain" description="HTH merR-type" evidence="2">
    <location>
        <begin position="7"/>
        <end position="77"/>
    </location>
</feature>
<organism evidence="3 4">
    <name type="scientific">Streptomyces sodiiphilus</name>
    <dbReference type="NCBI Taxonomy" id="226217"/>
    <lineage>
        <taxon>Bacteria</taxon>
        <taxon>Bacillati</taxon>
        <taxon>Actinomycetota</taxon>
        <taxon>Actinomycetes</taxon>
        <taxon>Kitasatosporales</taxon>
        <taxon>Streptomycetaceae</taxon>
        <taxon>Streptomyces</taxon>
    </lineage>
</organism>
<dbReference type="InterPro" id="IPR047057">
    <property type="entry name" value="MerR_fam"/>
</dbReference>
<dbReference type="InterPro" id="IPR009061">
    <property type="entry name" value="DNA-bd_dom_put_sf"/>
</dbReference>
<dbReference type="SUPFAM" id="SSF46955">
    <property type="entry name" value="Putative DNA-binding domain"/>
    <property type="match status" value="1"/>
</dbReference>
<reference evidence="4" key="1">
    <citation type="journal article" date="2019" name="Int. J. Syst. Evol. Microbiol.">
        <title>The Global Catalogue of Microorganisms (GCM) 10K type strain sequencing project: providing services to taxonomists for standard genome sequencing and annotation.</title>
        <authorList>
            <consortium name="The Broad Institute Genomics Platform"/>
            <consortium name="The Broad Institute Genome Sequencing Center for Infectious Disease"/>
            <person name="Wu L."/>
            <person name="Ma J."/>
        </authorList>
    </citation>
    <scope>NUCLEOTIDE SEQUENCE [LARGE SCALE GENOMIC DNA]</scope>
    <source>
        <strain evidence="4">JCM 13581</strain>
    </source>
</reference>
<dbReference type="EMBL" id="BAAAMJ010000029">
    <property type="protein sequence ID" value="GAA1917537.1"/>
    <property type="molecule type" value="Genomic_DNA"/>
</dbReference>
<comment type="caution">
    <text evidence="3">The sequence shown here is derived from an EMBL/GenBank/DDBJ whole genome shotgun (WGS) entry which is preliminary data.</text>
</comment>
<keyword evidence="1" id="KW-0238">DNA-binding</keyword>
<name>A0ABP5AP87_9ACTN</name>
<dbReference type="Pfam" id="PF13411">
    <property type="entry name" value="MerR_1"/>
    <property type="match status" value="1"/>
</dbReference>
<protein>
    <submittedName>
        <fullName evidence="3">MerR family transcriptional regulator</fullName>
    </submittedName>
</protein>
<dbReference type="Gene3D" id="1.10.1660.10">
    <property type="match status" value="1"/>
</dbReference>
<dbReference type="PANTHER" id="PTHR30204">
    <property type="entry name" value="REDOX-CYCLING DRUG-SENSING TRANSCRIPTIONAL ACTIVATOR SOXR"/>
    <property type="match status" value="1"/>
</dbReference>
<evidence type="ECO:0000313" key="3">
    <source>
        <dbReference type="EMBL" id="GAA1917537.1"/>
    </source>
</evidence>
<evidence type="ECO:0000313" key="4">
    <source>
        <dbReference type="Proteomes" id="UP001501303"/>
    </source>
</evidence>
<sequence>MVMGRILMRIGEVAECTGLSPRTIRHYEEAGLTGPGGDAGDGGTRLYTETEVRRPALARRMRSLGFRTADVRSLAGLLDRLPEAGDDRRAYEELVARLREFWQETDARCEEMRRELQEAEDFARTLHRHLARLTGAPAAPRSGGAR</sequence>
<dbReference type="PANTHER" id="PTHR30204:SF93">
    <property type="entry name" value="HTH MERR-TYPE DOMAIN-CONTAINING PROTEIN"/>
    <property type="match status" value="1"/>
</dbReference>
<accession>A0ABP5AP87</accession>
<proteinExistence type="predicted"/>
<dbReference type="InterPro" id="IPR000551">
    <property type="entry name" value="MerR-type_HTH_dom"/>
</dbReference>
<dbReference type="Proteomes" id="UP001501303">
    <property type="component" value="Unassembled WGS sequence"/>
</dbReference>
<dbReference type="SMART" id="SM00422">
    <property type="entry name" value="HTH_MERR"/>
    <property type="match status" value="1"/>
</dbReference>
<keyword evidence="4" id="KW-1185">Reference proteome</keyword>
<evidence type="ECO:0000256" key="1">
    <source>
        <dbReference type="ARBA" id="ARBA00023125"/>
    </source>
</evidence>
<gene>
    <name evidence="3" type="ORF">GCM10009716_28250</name>
</gene>
<evidence type="ECO:0000259" key="2">
    <source>
        <dbReference type="PROSITE" id="PS50937"/>
    </source>
</evidence>
<dbReference type="PROSITE" id="PS50937">
    <property type="entry name" value="HTH_MERR_2"/>
    <property type="match status" value="1"/>
</dbReference>